<dbReference type="AlphaFoldDB" id="A0A8H5HTI4"/>
<organism evidence="2 3">
    <name type="scientific">Collybiopsis confluens</name>
    <dbReference type="NCBI Taxonomy" id="2823264"/>
    <lineage>
        <taxon>Eukaryota</taxon>
        <taxon>Fungi</taxon>
        <taxon>Dikarya</taxon>
        <taxon>Basidiomycota</taxon>
        <taxon>Agaricomycotina</taxon>
        <taxon>Agaricomycetes</taxon>
        <taxon>Agaricomycetidae</taxon>
        <taxon>Agaricales</taxon>
        <taxon>Marasmiineae</taxon>
        <taxon>Omphalotaceae</taxon>
        <taxon>Collybiopsis</taxon>
    </lineage>
</organism>
<reference evidence="2 3" key="1">
    <citation type="journal article" date="2020" name="ISME J.">
        <title>Uncovering the hidden diversity of litter-decomposition mechanisms in mushroom-forming fungi.</title>
        <authorList>
            <person name="Floudas D."/>
            <person name="Bentzer J."/>
            <person name="Ahren D."/>
            <person name="Johansson T."/>
            <person name="Persson P."/>
            <person name="Tunlid A."/>
        </authorList>
    </citation>
    <scope>NUCLEOTIDE SEQUENCE [LARGE SCALE GENOMIC DNA]</scope>
    <source>
        <strain evidence="2 3">CBS 406.79</strain>
    </source>
</reference>
<protein>
    <recommendedName>
        <fullName evidence="1">THIF-type NAD/FAD binding fold domain-containing protein</fullName>
    </recommendedName>
</protein>
<dbReference type="InterPro" id="IPR000594">
    <property type="entry name" value="ThiF_NAD_FAD-bd"/>
</dbReference>
<accession>A0A8H5HTI4</accession>
<dbReference type="GO" id="GO:0031510">
    <property type="term" value="C:SUMO activating enzyme complex"/>
    <property type="evidence" value="ECO:0007669"/>
    <property type="project" value="TreeGrafter"/>
</dbReference>
<dbReference type="Proteomes" id="UP000518752">
    <property type="component" value="Unassembled WGS sequence"/>
</dbReference>
<dbReference type="PANTHER" id="PTHR10953">
    <property type="entry name" value="UBIQUITIN-ACTIVATING ENZYME E1"/>
    <property type="match status" value="1"/>
</dbReference>
<comment type="caution">
    <text evidence="2">The sequence shown here is derived from an EMBL/GenBank/DDBJ whole genome shotgun (WGS) entry which is preliminary data.</text>
</comment>
<dbReference type="Pfam" id="PF00899">
    <property type="entry name" value="ThiF"/>
    <property type="match status" value="1"/>
</dbReference>
<dbReference type="InterPro" id="IPR035985">
    <property type="entry name" value="Ubiquitin-activating_enz"/>
</dbReference>
<evidence type="ECO:0000313" key="2">
    <source>
        <dbReference type="EMBL" id="KAF5389326.1"/>
    </source>
</evidence>
<feature type="domain" description="THIF-type NAD/FAD binding fold" evidence="1">
    <location>
        <begin position="2"/>
        <end position="57"/>
    </location>
</feature>
<dbReference type="SUPFAM" id="SSF69572">
    <property type="entry name" value="Activating enzymes of the ubiquitin-like proteins"/>
    <property type="match status" value="1"/>
</dbReference>
<keyword evidence="3" id="KW-1185">Reference proteome</keyword>
<dbReference type="OrthoDB" id="1708823at2759"/>
<dbReference type="GO" id="GO:0016925">
    <property type="term" value="P:protein sumoylation"/>
    <property type="evidence" value="ECO:0007669"/>
    <property type="project" value="TreeGrafter"/>
</dbReference>
<proteinExistence type="predicted"/>
<gene>
    <name evidence="2" type="ORF">D9757_003436</name>
</gene>
<name>A0A8H5HTI4_9AGAR</name>
<dbReference type="Gene3D" id="3.40.50.720">
    <property type="entry name" value="NAD(P)-binding Rossmann-like Domain"/>
    <property type="match status" value="1"/>
</dbReference>
<dbReference type="EMBL" id="JAACJN010000023">
    <property type="protein sequence ID" value="KAF5389326.1"/>
    <property type="molecule type" value="Genomic_DNA"/>
</dbReference>
<dbReference type="PANTHER" id="PTHR10953:SF162">
    <property type="entry name" value="SUMO-ACTIVATING ENZYME SUBUNIT 1"/>
    <property type="match status" value="1"/>
</dbReference>
<dbReference type="GO" id="GO:0019948">
    <property type="term" value="F:SUMO activating enzyme activity"/>
    <property type="evidence" value="ECO:0007669"/>
    <property type="project" value="TreeGrafter"/>
</dbReference>
<sequence>MRNATILVVKLRGTATETIKNIVLAGIGKLIIVDGGDVTEEDLGAGFFFRDDDVGKKASPFTHAPDI</sequence>
<evidence type="ECO:0000259" key="1">
    <source>
        <dbReference type="Pfam" id="PF00899"/>
    </source>
</evidence>
<dbReference type="GO" id="GO:0005737">
    <property type="term" value="C:cytoplasm"/>
    <property type="evidence" value="ECO:0007669"/>
    <property type="project" value="TreeGrafter"/>
</dbReference>
<evidence type="ECO:0000313" key="3">
    <source>
        <dbReference type="Proteomes" id="UP000518752"/>
    </source>
</evidence>
<dbReference type="InterPro" id="IPR045886">
    <property type="entry name" value="ThiF/MoeB/HesA"/>
</dbReference>